<dbReference type="HOGENOM" id="CLU_000604_1_11_11"/>
<evidence type="ECO:0000256" key="1">
    <source>
        <dbReference type="ARBA" id="ARBA00022448"/>
    </source>
</evidence>
<sequence length="261" mass="29172">MAEHLISVHDLRCGYGHKEIVHGVSLSMEAGEFACIIGANGCGKTTLLKNILCLEKPFSGDVRMHGRTVVKMTEQERARIFAYLPQAHTPPFPFTVADVVLMGRSPYLDRFSRIDRRDREIAWEAMCLLGIEGLAPRTYTKLSGGQRQLILIARCLAQQPDLIIMDEPTASLDFGNQQIVLSRMRELTKSGVSVLMVTHDPHHAFFCADRVFVMQDGRMVTTGAPRDVMTRERLEDIYRTPLDVVDVGLRDGSTTTVCVPL</sequence>
<name>K0YJU8_9ACTN</name>
<dbReference type="Gene3D" id="3.40.50.300">
    <property type="entry name" value="P-loop containing nucleotide triphosphate hydrolases"/>
    <property type="match status" value="1"/>
</dbReference>
<evidence type="ECO:0000313" key="6">
    <source>
        <dbReference type="Proteomes" id="UP000006069"/>
    </source>
</evidence>
<dbReference type="SUPFAM" id="SSF52540">
    <property type="entry name" value="P-loop containing nucleoside triphosphate hydrolases"/>
    <property type="match status" value="1"/>
</dbReference>
<protein>
    <recommendedName>
        <fullName evidence="4">ABC transporter domain-containing protein</fullName>
    </recommendedName>
</protein>
<dbReference type="SMART" id="SM00382">
    <property type="entry name" value="AAA"/>
    <property type="match status" value="1"/>
</dbReference>
<dbReference type="Proteomes" id="UP000006069">
    <property type="component" value="Unassembled WGS sequence"/>
</dbReference>
<keyword evidence="1" id="KW-0813">Transport</keyword>
<evidence type="ECO:0000313" key="5">
    <source>
        <dbReference type="EMBL" id="EJZ83721.1"/>
    </source>
</evidence>
<dbReference type="InterPro" id="IPR050153">
    <property type="entry name" value="Metal_Ion_Import_ABC"/>
</dbReference>
<accession>K0YJU8</accession>
<dbReference type="CDD" id="cd03214">
    <property type="entry name" value="ABC_Iron-Siderophores_B12_Hemin"/>
    <property type="match status" value="1"/>
</dbReference>
<dbReference type="AlphaFoldDB" id="K0YJU8"/>
<evidence type="ECO:0000256" key="3">
    <source>
        <dbReference type="ARBA" id="ARBA00022840"/>
    </source>
</evidence>
<proteinExistence type="predicted"/>
<dbReference type="PROSITE" id="PS00211">
    <property type="entry name" value="ABC_TRANSPORTER_1"/>
    <property type="match status" value="1"/>
</dbReference>
<dbReference type="RefSeq" id="WP_009139440.1">
    <property type="nucleotide sequence ID" value="NZ_JH815198.1"/>
</dbReference>
<evidence type="ECO:0000259" key="4">
    <source>
        <dbReference type="PROSITE" id="PS50893"/>
    </source>
</evidence>
<dbReference type="InParanoid" id="K0YJU8"/>
<dbReference type="GO" id="GO:0016887">
    <property type="term" value="F:ATP hydrolysis activity"/>
    <property type="evidence" value="ECO:0007669"/>
    <property type="project" value="InterPro"/>
</dbReference>
<feature type="domain" description="ABC transporter" evidence="4">
    <location>
        <begin position="6"/>
        <end position="241"/>
    </location>
</feature>
<reference evidence="5 6" key="1">
    <citation type="submission" date="2012-08" db="EMBL/GenBank/DDBJ databases">
        <title>The Genome Sequence of Slackia piriformis YIT 12062.</title>
        <authorList>
            <consortium name="The Broad Institute Genome Sequencing Platform"/>
            <person name="Earl A."/>
            <person name="Ward D."/>
            <person name="Feldgarden M."/>
            <person name="Gevers D."/>
            <person name="Morotomi M."/>
            <person name="Walker B."/>
            <person name="Young S.K."/>
            <person name="Zeng Q."/>
            <person name="Gargeya S."/>
            <person name="Fitzgerald M."/>
            <person name="Haas B."/>
            <person name="Abouelleil A."/>
            <person name="Alvarado L."/>
            <person name="Arachchi H.M."/>
            <person name="Berlin A.M."/>
            <person name="Chapman S.B."/>
            <person name="Goldberg J."/>
            <person name="Griggs A."/>
            <person name="Gujja S."/>
            <person name="Hansen M."/>
            <person name="Howarth C."/>
            <person name="Imamovic A."/>
            <person name="Larimer J."/>
            <person name="McCowen C."/>
            <person name="Montmayeur A."/>
            <person name="Murphy C."/>
            <person name="Neiman D."/>
            <person name="Pearson M."/>
            <person name="Priest M."/>
            <person name="Roberts A."/>
            <person name="Saif S."/>
            <person name="Shea T."/>
            <person name="Sisk P."/>
            <person name="Sykes S."/>
            <person name="Wortman J."/>
            <person name="Nusbaum C."/>
            <person name="Birren B."/>
        </authorList>
    </citation>
    <scope>NUCLEOTIDE SEQUENCE [LARGE SCALE GENOMIC DNA]</scope>
    <source>
        <strain evidence="5 6">YIT 12062</strain>
    </source>
</reference>
<dbReference type="EMBL" id="ADMD01000007">
    <property type="protein sequence ID" value="EJZ83721.1"/>
    <property type="molecule type" value="Genomic_DNA"/>
</dbReference>
<dbReference type="InterPro" id="IPR017871">
    <property type="entry name" value="ABC_transporter-like_CS"/>
</dbReference>
<gene>
    <name evidence="5" type="ORF">HMPREF9451_01242</name>
</gene>
<organism evidence="5 6">
    <name type="scientific">Slackia piriformis YIT 12062</name>
    <dbReference type="NCBI Taxonomy" id="742818"/>
    <lineage>
        <taxon>Bacteria</taxon>
        <taxon>Bacillati</taxon>
        <taxon>Actinomycetota</taxon>
        <taxon>Coriobacteriia</taxon>
        <taxon>Eggerthellales</taxon>
        <taxon>Eggerthellaceae</taxon>
        <taxon>Slackia</taxon>
    </lineage>
</organism>
<dbReference type="PANTHER" id="PTHR42734">
    <property type="entry name" value="METAL TRANSPORT SYSTEM ATP-BINDING PROTEIN TM_0124-RELATED"/>
    <property type="match status" value="1"/>
</dbReference>
<dbReference type="PROSITE" id="PS50893">
    <property type="entry name" value="ABC_TRANSPORTER_2"/>
    <property type="match status" value="1"/>
</dbReference>
<dbReference type="Pfam" id="PF00005">
    <property type="entry name" value="ABC_tran"/>
    <property type="match status" value="1"/>
</dbReference>
<keyword evidence="6" id="KW-1185">Reference proteome</keyword>
<dbReference type="InterPro" id="IPR003593">
    <property type="entry name" value="AAA+_ATPase"/>
</dbReference>
<evidence type="ECO:0000256" key="2">
    <source>
        <dbReference type="ARBA" id="ARBA00022741"/>
    </source>
</evidence>
<keyword evidence="3" id="KW-0067">ATP-binding</keyword>
<dbReference type="PANTHER" id="PTHR42734:SF19">
    <property type="entry name" value="IRON COMPOUNDS ABC TRANSPORTER, ATP-BINDING PROTEIN"/>
    <property type="match status" value="1"/>
</dbReference>
<dbReference type="InterPro" id="IPR003439">
    <property type="entry name" value="ABC_transporter-like_ATP-bd"/>
</dbReference>
<dbReference type="GO" id="GO:0005524">
    <property type="term" value="F:ATP binding"/>
    <property type="evidence" value="ECO:0007669"/>
    <property type="project" value="UniProtKB-KW"/>
</dbReference>
<dbReference type="FunFam" id="3.40.50.300:FF:000134">
    <property type="entry name" value="Iron-enterobactin ABC transporter ATP-binding protein"/>
    <property type="match status" value="1"/>
</dbReference>
<dbReference type="PATRIC" id="fig|742818.3.peg.1304"/>
<dbReference type="eggNOG" id="COG1120">
    <property type="taxonomic scope" value="Bacteria"/>
</dbReference>
<keyword evidence="2" id="KW-0547">Nucleotide-binding</keyword>
<dbReference type="InterPro" id="IPR027417">
    <property type="entry name" value="P-loop_NTPase"/>
</dbReference>
<comment type="caution">
    <text evidence="5">The sequence shown here is derived from an EMBL/GenBank/DDBJ whole genome shotgun (WGS) entry which is preliminary data.</text>
</comment>